<dbReference type="AlphaFoldDB" id="A0A2W5WN91"/>
<dbReference type="EMBL" id="QKWH01000006">
    <property type="protein sequence ID" value="PZR52999.1"/>
    <property type="molecule type" value="Genomic_DNA"/>
</dbReference>
<evidence type="ECO:0000259" key="2">
    <source>
        <dbReference type="Pfam" id="PF03703"/>
    </source>
</evidence>
<evidence type="ECO:0000313" key="4">
    <source>
        <dbReference type="Proteomes" id="UP000248783"/>
    </source>
</evidence>
<gene>
    <name evidence="3" type="ORF">DNL40_09785</name>
</gene>
<keyword evidence="1" id="KW-1133">Transmembrane helix</keyword>
<keyword evidence="4" id="KW-1185">Reference proteome</keyword>
<proteinExistence type="predicted"/>
<organism evidence="3 4">
    <name type="scientific">Xylanimonas oleitrophica</name>
    <dbReference type="NCBI Taxonomy" id="2607479"/>
    <lineage>
        <taxon>Bacteria</taxon>
        <taxon>Bacillati</taxon>
        <taxon>Actinomycetota</taxon>
        <taxon>Actinomycetes</taxon>
        <taxon>Micrococcales</taxon>
        <taxon>Promicromonosporaceae</taxon>
        <taxon>Xylanimonas</taxon>
    </lineage>
</organism>
<keyword evidence="1" id="KW-0812">Transmembrane</keyword>
<dbReference type="InterPro" id="IPR005182">
    <property type="entry name" value="YdbS-like_PH"/>
</dbReference>
<dbReference type="Pfam" id="PF03703">
    <property type="entry name" value="bPH_2"/>
    <property type="match status" value="1"/>
</dbReference>
<evidence type="ECO:0000313" key="3">
    <source>
        <dbReference type="EMBL" id="PZR52999.1"/>
    </source>
</evidence>
<comment type="caution">
    <text evidence="3">The sequence shown here is derived from an EMBL/GenBank/DDBJ whole genome shotgun (WGS) entry which is preliminary data.</text>
</comment>
<dbReference type="PANTHER" id="PTHR34473">
    <property type="entry name" value="UPF0699 TRANSMEMBRANE PROTEIN YDBS"/>
    <property type="match status" value="1"/>
</dbReference>
<dbReference type="Proteomes" id="UP000248783">
    <property type="component" value="Unassembled WGS sequence"/>
</dbReference>
<sequence>MRLRPPTNPVDPRALRWWRLRALCSAGLVTAVLGVTTWLWEPGRPWLAVPLVAAALWTVARVTFEPRIRYAVHRWETTDQGIYGLSGWVVREWRAAPLSRVQTVDAVRGPLEQALGLATLRVTTASSSGAVNIVGLDKDLAAELAERLTVITEQIPGDAT</sequence>
<name>A0A2W5WN91_9MICO</name>
<reference evidence="3 4" key="1">
    <citation type="submission" date="2018-06" db="EMBL/GenBank/DDBJ databases">
        <title>Whole genome sequencing of a novel hydrocarbon degrading bacterial strain, PW21 isolated from oil contaminated produced water sample.</title>
        <authorList>
            <person name="Nagkirti P."/>
            <person name="Shaikh A."/>
            <person name="Gowdaman V."/>
            <person name="Engineer A.E."/>
            <person name="Dagar S."/>
            <person name="Dhakephalkar P.K."/>
        </authorList>
    </citation>
    <scope>NUCLEOTIDE SEQUENCE [LARGE SCALE GENOMIC DNA]</scope>
    <source>
        <strain evidence="3 4">PW21</strain>
    </source>
</reference>
<accession>A0A2W5WN91</accession>
<evidence type="ECO:0000256" key="1">
    <source>
        <dbReference type="SAM" id="Phobius"/>
    </source>
</evidence>
<protein>
    <recommendedName>
        <fullName evidence="2">YdbS-like PH domain-containing protein</fullName>
    </recommendedName>
</protein>
<feature type="transmembrane region" description="Helical" evidence="1">
    <location>
        <begin position="20"/>
        <end position="40"/>
    </location>
</feature>
<feature type="transmembrane region" description="Helical" evidence="1">
    <location>
        <begin position="46"/>
        <end position="64"/>
    </location>
</feature>
<feature type="domain" description="YdbS-like PH" evidence="2">
    <location>
        <begin position="71"/>
        <end position="147"/>
    </location>
</feature>
<keyword evidence="1" id="KW-0472">Membrane</keyword>
<dbReference type="PANTHER" id="PTHR34473:SF3">
    <property type="entry name" value="TRANSMEMBRANE PROTEIN-RELATED"/>
    <property type="match status" value="1"/>
</dbReference>